<feature type="region of interest" description="Disordered" evidence="2">
    <location>
        <begin position="22"/>
        <end position="55"/>
    </location>
</feature>
<feature type="compositionally biased region" description="Low complexity" evidence="2">
    <location>
        <begin position="231"/>
        <end position="245"/>
    </location>
</feature>
<reference evidence="3" key="1">
    <citation type="submission" date="2023-10" db="EMBL/GenBank/DDBJ databases">
        <title>Genome assembly of Pristionchus species.</title>
        <authorList>
            <person name="Yoshida K."/>
            <person name="Sommer R.J."/>
        </authorList>
    </citation>
    <scope>NUCLEOTIDE SEQUENCE</scope>
    <source>
        <strain evidence="3">RS5133</strain>
    </source>
</reference>
<sequence length="1010" mass="113502">MANLKEIIVRYESEEEEFARELEEMRAKLSEQSGRPSEDEADESTGESDVPQDPQPILTVLCDLVDEIGTLRNENRRLKTRLSLPRPRSRQTVVERMSALLDASGALFPRLKRQTTAASNATNAARISIGGARERLSTPPPKDALTASSISTDFSSLDSGRSAQQRRQLQPRLVPLVQPEISDSDFDEIGYGESEEGGVSSASDTERRARRDKTIRNTQENTTSRRRADQSLSDCTSPSSASSSRDVSEAMTTSRSSFLEILGMKKRRERPSALALLGVGRGTDKKRRTQRRNSDELNEGEMLLDGNGELIGRKRETTGNKRVSCRFTLNDDLLTGVSSKHNSVEYNSGSSAAPSPMPPHTKSDTALMNHVLSRHEHEKDNLRAEIEEMRTRNSRLLDQLREKSMLMAHVQTHAKSLEKQVEQLHRRCTLSEALDKLSLDDRLNARPARVLEKVEERLRLFEGEMQKAKADANSAHQMVKVCSYFRLIDRLAQTLSACTHERSCYRNCLEQIERLQKENFCLIRSRLIDSDDSAVRHRLAMMPSYDALYSFAMRVVRKLGVVRQTLLERCTELSRTEVDLISAQSTLLVTHAQIERLRLQQGKKRKRRSSSWHGADGVDRRVHAHLNFFLPFRLQSTRVANGRSAAKILPMEVVADGIENEFISLFGHARSNYHIEFTLSRISPPSTTRHRRRPQDEGGHHRRSDLPPASPPRSPQLGHYQQPPQNRIQRRASGSSRSTRWPTPQKVLAAARVAAVEQQHLYGIMGHRREEETRSSMAMNSERRRQRPVSLVECEGRLLSGGAMARNDARRRSQRGDHNRVGSGDSQEAKSARKDEKTVGFSDVRAVASMQDVSNPRTPNTTPQLTRRLAPSQHQNSTSRYSLNWVNISDDYAVPPCRESEMKRASSRLERARPVQQRTRPTSIMRNPDRRAGMGAAAAGGALLSGSWEESKTSSNSSPMTASRSPPMSPKASRLPLRSGGPQPPPPPQTETPKGLSWLSKLKHYKNSAK</sequence>
<name>A0AAV5VUE6_9BILA</name>
<protein>
    <submittedName>
        <fullName evidence="3">Uncharacterized protein</fullName>
    </submittedName>
</protein>
<feature type="region of interest" description="Disordered" evidence="2">
    <location>
        <begin position="682"/>
        <end position="746"/>
    </location>
</feature>
<feature type="compositionally biased region" description="Basic residues" evidence="2">
    <location>
        <begin position="1001"/>
        <end position="1010"/>
    </location>
</feature>
<dbReference type="EMBL" id="BTSY01000004">
    <property type="protein sequence ID" value="GMT23111.1"/>
    <property type="molecule type" value="Genomic_DNA"/>
</dbReference>
<comment type="caution">
    <text evidence="3">The sequence shown here is derived from an EMBL/GenBank/DDBJ whole genome shotgun (WGS) entry which is preliminary data.</text>
</comment>
<feature type="compositionally biased region" description="Basic and acidic residues" evidence="2">
    <location>
        <begin position="204"/>
        <end position="215"/>
    </location>
</feature>
<feature type="compositionally biased region" description="Low complexity" evidence="2">
    <location>
        <begin position="145"/>
        <end position="179"/>
    </location>
</feature>
<feature type="region of interest" description="Disordered" evidence="2">
    <location>
        <begin position="130"/>
        <end position="253"/>
    </location>
</feature>
<evidence type="ECO:0000313" key="4">
    <source>
        <dbReference type="Proteomes" id="UP001432322"/>
    </source>
</evidence>
<feature type="compositionally biased region" description="Polar residues" evidence="2">
    <location>
        <begin position="916"/>
        <end position="925"/>
    </location>
</feature>
<accession>A0AAV5VUE6</accession>
<feature type="compositionally biased region" description="Basic and acidic residues" evidence="2">
    <location>
        <begin position="899"/>
        <end position="913"/>
    </location>
</feature>
<evidence type="ECO:0000256" key="2">
    <source>
        <dbReference type="SAM" id="MobiDB-lite"/>
    </source>
</evidence>
<evidence type="ECO:0000256" key="1">
    <source>
        <dbReference type="SAM" id="Coils"/>
    </source>
</evidence>
<feature type="region of interest" description="Disordered" evidence="2">
    <location>
        <begin position="899"/>
        <end position="1010"/>
    </location>
</feature>
<feature type="region of interest" description="Disordered" evidence="2">
    <location>
        <begin position="342"/>
        <end position="361"/>
    </location>
</feature>
<feature type="compositionally biased region" description="Acidic residues" evidence="2">
    <location>
        <begin position="182"/>
        <end position="196"/>
    </location>
</feature>
<gene>
    <name evidence="3" type="ORF">PFISCL1PPCAC_14408</name>
</gene>
<feature type="compositionally biased region" description="Polar residues" evidence="2">
    <location>
        <begin position="851"/>
        <end position="865"/>
    </location>
</feature>
<feature type="compositionally biased region" description="Basic and acidic residues" evidence="2">
    <location>
        <begin position="807"/>
        <end position="820"/>
    </location>
</feature>
<evidence type="ECO:0000313" key="3">
    <source>
        <dbReference type="EMBL" id="GMT23111.1"/>
    </source>
</evidence>
<keyword evidence="4" id="KW-1185">Reference proteome</keyword>
<feature type="compositionally biased region" description="Basic and acidic residues" evidence="2">
    <location>
        <begin position="827"/>
        <end position="838"/>
    </location>
</feature>
<feature type="compositionally biased region" description="Low complexity" evidence="2">
    <location>
        <begin position="933"/>
        <end position="965"/>
    </location>
</feature>
<organism evidence="3 4">
    <name type="scientific">Pristionchus fissidentatus</name>
    <dbReference type="NCBI Taxonomy" id="1538716"/>
    <lineage>
        <taxon>Eukaryota</taxon>
        <taxon>Metazoa</taxon>
        <taxon>Ecdysozoa</taxon>
        <taxon>Nematoda</taxon>
        <taxon>Chromadorea</taxon>
        <taxon>Rhabditida</taxon>
        <taxon>Rhabditina</taxon>
        <taxon>Diplogasteromorpha</taxon>
        <taxon>Diplogasteroidea</taxon>
        <taxon>Neodiplogasteridae</taxon>
        <taxon>Pristionchus</taxon>
    </lineage>
</organism>
<feature type="compositionally biased region" description="Polar residues" evidence="2">
    <location>
        <begin position="722"/>
        <end position="742"/>
    </location>
</feature>
<feature type="coiled-coil region" evidence="1">
    <location>
        <begin position="372"/>
        <end position="471"/>
    </location>
</feature>
<keyword evidence="1" id="KW-0175">Coiled coil</keyword>
<feature type="region of interest" description="Disordered" evidence="2">
    <location>
        <begin position="764"/>
        <end position="878"/>
    </location>
</feature>
<dbReference type="AlphaFoldDB" id="A0AAV5VUE6"/>
<proteinExistence type="predicted"/>
<dbReference type="Proteomes" id="UP001432322">
    <property type="component" value="Unassembled WGS sequence"/>
</dbReference>
<feature type="region of interest" description="Disordered" evidence="2">
    <location>
        <begin position="272"/>
        <end position="299"/>
    </location>
</feature>